<evidence type="ECO:0000256" key="4">
    <source>
        <dbReference type="SAM" id="MobiDB-lite"/>
    </source>
</evidence>
<dbReference type="STRING" id="1391654.AKJ09_05515"/>
<dbReference type="OrthoDB" id="5513529at2"/>
<dbReference type="RefSeq" id="WP_146649930.1">
    <property type="nucleotide sequence ID" value="NZ_CP012333.1"/>
</dbReference>
<keyword evidence="2" id="KW-0677">Repeat</keyword>
<dbReference type="Proteomes" id="UP000064967">
    <property type="component" value="Chromosome"/>
</dbReference>
<dbReference type="KEGG" id="llu:AKJ09_05515"/>
<proteinExistence type="predicted"/>
<dbReference type="AlphaFoldDB" id="A0A0K1PZP4"/>
<keyword evidence="1 5" id="KW-0732">Signal</keyword>
<evidence type="ECO:0000313" key="7">
    <source>
        <dbReference type="Proteomes" id="UP000064967"/>
    </source>
</evidence>
<feature type="region of interest" description="Disordered" evidence="4">
    <location>
        <begin position="29"/>
        <end position="77"/>
    </location>
</feature>
<evidence type="ECO:0000313" key="6">
    <source>
        <dbReference type="EMBL" id="AKU98851.1"/>
    </source>
</evidence>
<sequence length="940" mass="95041">MSRLRFSFGSLLAATITLGACAASTEDLATKSATDDPEADGGTTIVDPDSGSPSPQADAGWDSTDGTGNPDAGAVCGNGKLEKGEECDDGNTQSNDGCSATCKVESALEGDICPGATIALTAQGTNLHATVNGSTASAYNQYGSACGGGSGRDMVYTFTPPSSGKALVTLTAGFPAIISSRGTCDDATSEASCSDISAATGGTTTLEVPVFANTPVYFLVDGYGGSSGPFTLDIDVTTAVCGNGVAEAPESCDDGNLVGGDGCSAGCQLEEGGVLNNCPGEPFELTGPPGAVRKISFAGDTLVQGGTPALASVGCFYWAGNDVVYAIKSDVAGSVKADVVTGYSKANLHAKSDCYSSDYQLGCTQIEAPGAMSLEFPVNAGQWFYLFVDGHKESSKIYGGPYQLNVAITPSSCGNHLLDGNEQCDDGNTVAGDGCTADCKLETFADVDKCPGHPVPLNLQNDGTYTAVVSGTTKGMANDVKECGIYSSSGGDTVYAITPTTDGYLEGTLVGPFNSVLGVLKACTGTPAGAVATDILDCSYKASASTTPFGLIGLGSVMKTVATPVVANTTYYLFVESAVSSGLASGGSYELNVKVTPPTCGNGRIEGTETCDDGGRDPNDGCDADCHLEPITSRSTCNDAEAITLAPLGGGNYGASLARGTLNLLANGNFATSTLDACYALGKNAFFSVTAPAAGVLRATAKSTTFDVILGIRKPTCSLTGTPAMCANASTKGSEETLALPVAAGETIYIVVDGKDANESGRFNLDVSLVPPGCGDGFFTPTVDEECDDGNTISGDGCSATCKLEKTITGVDKCPGYTLALTGTGNTPRKGTVTFETTNLNADYVGACGGNAKDGVVRVVPNVAGTLKAQARSMANVTVYARSVCNDPTTEFAKSTYSTCTGVVHDTVTFGVSAGTEYFLFVDGLDGATGVPTLEVTVTP</sequence>
<dbReference type="InterPro" id="IPR011936">
    <property type="entry name" value="Myxo_disulph_rpt"/>
</dbReference>
<evidence type="ECO:0000256" key="2">
    <source>
        <dbReference type="ARBA" id="ARBA00022737"/>
    </source>
</evidence>
<dbReference type="GO" id="GO:0006508">
    <property type="term" value="P:proteolysis"/>
    <property type="evidence" value="ECO:0007669"/>
    <property type="project" value="TreeGrafter"/>
</dbReference>
<dbReference type="InterPro" id="IPR043543">
    <property type="entry name" value="PAPPA/PAPPA2"/>
</dbReference>
<evidence type="ECO:0000256" key="3">
    <source>
        <dbReference type="ARBA" id="ARBA00023157"/>
    </source>
</evidence>
<reference evidence="6 7" key="1">
    <citation type="submission" date="2015-08" db="EMBL/GenBank/DDBJ databases">
        <authorList>
            <person name="Babu N.S."/>
            <person name="Beckwith C.J."/>
            <person name="Beseler K.G."/>
            <person name="Brison A."/>
            <person name="Carone J.V."/>
            <person name="Caskin T.P."/>
            <person name="Diamond M."/>
            <person name="Durham M.E."/>
            <person name="Foxe J.M."/>
            <person name="Go M."/>
            <person name="Henderson B.A."/>
            <person name="Jones I.B."/>
            <person name="McGettigan J.A."/>
            <person name="Micheletti S.J."/>
            <person name="Nasrallah M.E."/>
            <person name="Ortiz D."/>
            <person name="Piller C.R."/>
            <person name="Privatt S.R."/>
            <person name="Schneider S.L."/>
            <person name="Sharp S."/>
            <person name="Smith T.C."/>
            <person name="Stanton J.D."/>
            <person name="Ullery H.E."/>
            <person name="Wilson R.J."/>
            <person name="Serrano M.G."/>
            <person name="Buck G."/>
            <person name="Lee V."/>
            <person name="Wang Y."/>
            <person name="Carvalho R."/>
            <person name="Voegtly L."/>
            <person name="Shi R."/>
            <person name="Duckworth R."/>
            <person name="Johnson A."/>
            <person name="Loviza R."/>
            <person name="Walstead R."/>
            <person name="Shah Z."/>
            <person name="Kiflezghi M."/>
            <person name="Wade K."/>
            <person name="Ball S.L."/>
            <person name="Bradley K.W."/>
            <person name="Asai D.J."/>
            <person name="Bowman C.A."/>
            <person name="Russell D.A."/>
            <person name="Pope W.H."/>
            <person name="Jacobs-Sera D."/>
            <person name="Hendrix R.W."/>
            <person name="Hatfull G.F."/>
        </authorList>
    </citation>
    <scope>NUCLEOTIDE SEQUENCE [LARGE SCALE GENOMIC DNA]</scope>
    <source>
        <strain evidence="6 7">DSM 27648</strain>
    </source>
</reference>
<evidence type="ECO:0000256" key="1">
    <source>
        <dbReference type="ARBA" id="ARBA00022729"/>
    </source>
</evidence>
<evidence type="ECO:0000256" key="5">
    <source>
        <dbReference type="SAM" id="SignalP"/>
    </source>
</evidence>
<gene>
    <name evidence="6" type="ORF">AKJ09_05515</name>
</gene>
<dbReference type="Pfam" id="PF13948">
    <property type="entry name" value="DUF4215"/>
    <property type="match status" value="5"/>
</dbReference>
<dbReference type="PANTHER" id="PTHR46130:SF3">
    <property type="entry name" value="CHROMOSOME UNDETERMINED SCAFFOLD_33, WHOLE GENOME SHOTGUN SEQUENCE"/>
    <property type="match status" value="1"/>
</dbReference>
<organism evidence="6 7">
    <name type="scientific">Labilithrix luteola</name>
    <dbReference type="NCBI Taxonomy" id="1391654"/>
    <lineage>
        <taxon>Bacteria</taxon>
        <taxon>Pseudomonadati</taxon>
        <taxon>Myxococcota</taxon>
        <taxon>Polyangia</taxon>
        <taxon>Polyangiales</taxon>
        <taxon>Labilitrichaceae</taxon>
        <taxon>Labilithrix</taxon>
    </lineage>
</organism>
<keyword evidence="7" id="KW-1185">Reference proteome</keyword>
<dbReference type="PROSITE" id="PS51257">
    <property type="entry name" value="PROKAR_LIPOPROTEIN"/>
    <property type="match status" value="1"/>
</dbReference>
<feature type="signal peptide" evidence="5">
    <location>
        <begin position="1"/>
        <end position="22"/>
    </location>
</feature>
<protein>
    <submittedName>
        <fullName evidence="6">Multiple EGF-like-domain protein 3</fullName>
    </submittedName>
</protein>
<dbReference type="GO" id="GO:0007166">
    <property type="term" value="P:cell surface receptor signaling pathway"/>
    <property type="evidence" value="ECO:0007669"/>
    <property type="project" value="TreeGrafter"/>
</dbReference>
<name>A0A0K1PZP4_9BACT</name>
<dbReference type="GO" id="GO:0005615">
    <property type="term" value="C:extracellular space"/>
    <property type="evidence" value="ECO:0007669"/>
    <property type="project" value="TreeGrafter"/>
</dbReference>
<feature type="chain" id="PRO_5005466544" evidence="5">
    <location>
        <begin position="23"/>
        <end position="940"/>
    </location>
</feature>
<keyword evidence="3" id="KW-1015">Disulfide bond</keyword>
<dbReference type="PATRIC" id="fig|1391654.3.peg.5593"/>
<dbReference type="NCBIfam" id="TIGR02232">
    <property type="entry name" value="myxo_disulf_rpt"/>
    <property type="match status" value="5"/>
</dbReference>
<dbReference type="GO" id="GO:0004222">
    <property type="term" value="F:metalloendopeptidase activity"/>
    <property type="evidence" value="ECO:0007669"/>
    <property type="project" value="TreeGrafter"/>
</dbReference>
<accession>A0A0K1PZP4</accession>
<dbReference type="PANTHER" id="PTHR46130">
    <property type="entry name" value="LAMGL DOMAIN-CONTAINING PROTEIN"/>
    <property type="match status" value="1"/>
</dbReference>
<dbReference type="EMBL" id="CP012333">
    <property type="protein sequence ID" value="AKU98851.1"/>
    <property type="molecule type" value="Genomic_DNA"/>
</dbReference>